<dbReference type="GO" id="GO:0005506">
    <property type="term" value="F:iron ion binding"/>
    <property type="evidence" value="ECO:0007669"/>
    <property type="project" value="InterPro"/>
</dbReference>
<dbReference type="InterPro" id="IPR046867">
    <property type="entry name" value="AldOxase/xan_DH_MoCoBD2"/>
</dbReference>
<dbReference type="InterPro" id="IPR000674">
    <property type="entry name" value="Ald_Oxase/Xan_DH_a/b"/>
</dbReference>
<evidence type="ECO:0000256" key="3">
    <source>
        <dbReference type="ARBA" id="ARBA00053029"/>
    </source>
</evidence>
<dbReference type="Gene3D" id="3.90.1170.50">
    <property type="entry name" value="Aldehyde oxidase/xanthine dehydrogenase, a/b hammerhead"/>
    <property type="match status" value="1"/>
</dbReference>
<keyword evidence="7" id="KW-1185">Reference proteome</keyword>
<evidence type="ECO:0000259" key="5">
    <source>
        <dbReference type="SMART" id="SM01008"/>
    </source>
</evidence>
<dbReference type="SUPFAM" id="SSF54665">
    <property type="entry name" value="CO dehydrogenase molybdoprotein N-domain-like"/>
    <property type="match status" value="1"/>
</dbReference>
<proteinExistence type="predicted"/>
<reference evidence="6 7" key="1">
    <citation type="submission" date="2019-03" db="EMBL/GenBank/DDBJ databases">
        <title>Genomics of glacier-inhabiting Cryobacterium strains.</title>
        <authorList>
            <person name="Liu Q."/>
            <person name="Xin Y.-H."/>
        </authorList>
    </citation>
    <scope>NUCLEOTIDE SEQUENCE [LARGE SCALE GENOMIC DNA]</scope>
    <source>
        <strain evidence="6 7">RHLT2-21</strain>
    </source>
</reference>
<dbReference type="Gene3D" id="3.30.365.10">
    <property type="entry name" value="Aldehyde oxidase/xanthine dehydrogenase, molybdopterin binding domain"/>
    <property type="match status" value="4"/>
</dbReference>
<dbReference type="NCBIfam" id="TIGR02416">
    <property type="entry name" value="CO_dehy_Mo_lg"/>
    <property type="match status" value="1"/>
</dbReference>
<evidence type="ECO:0000256" key="4">
    <source>
        <dbReference type="SAM" id="MobiDB-lite"/>
    </source>
</evidence>
<comment type="caution">
    <text evidence="6">The sequence shown here is derived from an EMBL/GenBank/DDBJ whole genome shotgun (WGS) entry which is preliminary data.</text>
</comment>
<feature type="region of interest" description="Disordered" evidence="4">
    <location>
        <begin position="1"/>
        <end position="22"/>
    </location>
</feature>
<evidence type="ECO:0000256" key="1">
    <source>
        <dbReference type="ARBA" id="ARBA00022505"/>
    </source>
</evidence>
<dbReference type="Pfam" id="PF02738">
    <property type="entry name" value="MoCoBD_1"/>
    <property type="match status" value="1"/>
</dbReference>
<dbReference type="InterPro" id="IPR008274">
    <property type="entry name" value="AldOxase/xan_DH_MoCoBD1"/>
</dbReference>
<dbReference type="Proteomes" id="UP000297643">
    <property type="component" value="Unassembled WGS sequence"/>
</dbReference>
<evidence type="ECO:0000256" key="2">
    <source>
        <dbReference type="ARBA" id="ARBA00023002"/>
    </source>
</evidence>
<dbReference type="InterPro" id="IPR012780">
    <property type="entry name" value="CO_Mo_DH_lsu"/>
</dbReference>
<keyword evidence="2" id="KW-0560">Oxidoreductase</keyword>
<dbReference type="GO" id="GO:0043885">
    <property type="term" value="F:anaerobic carbon-monoxide dehydrogenase activity"/>
    <property type="evidence" value="ECO:0007669"/>
    <property type="project" value="InterPro"/>
</dbReference>
<dbReference type="FunFam" id="3.90.1170.50:FF:000006">
    <property type="entry name" value="Carbon monoxide dehydrogenase large chain"/>
    <property type="match status" value="1"/>
</dbReference>
<organism evidence="6 7">
    <name type="scientific">Cryobacterium mannosilyticum</name>
    <dbReference type="NCBI Taxonomy" id="1259190"/>
    <lineage>
        <taxon>Bacteria</taxon>
        <taxon>Bacillati</taxon>
        <taxon>Actinomycetota</taxon>
        <taxon>Actinomycetes</taxon>
        <taxon>Micrococcales</taxon>
        <taxon>Microbacteriaceae</taxon>
        <taxon>Cryobacterium</taxon>
    </lineage>
</organism>
<dbReference type="FunFam" id="3.30.365.10:FF:000001">
    <property type="entry name" value="Xanthine dehydrogenase oxidase"/>
    <property type="match status" value="1"/>
</dbReference>
<dbReference type="Pfam" id="PF01315">
    <property type="entry name" value="Ald_Xan_dh_C"/>
    <property type="match status" value="1"/>
</dbReference>
<feature type="domain" description="Aldehyde oxidase/xanthine dehydrogenase a/b hammerhead" evidence="5">
    <location>
        <begin position="35"/>
        <end position="144"/>
    </location>
</feature>
<keyword evidence="1" id="KW-0500">Molybdenum</keyword>
<evidence type="ECO:0000313" key="7">
    <source>
        <dbReference type="Proteomes" id="UP000297643"/>
    </source>
</evidence>
<dbReference type="SUPFAM" id="SSF56003">
    <property type="entry name" value="Molybdenum cofactor-binding domain"/>
    <property type="match status" value="1"/>
</dbReference>
<dbReference type="PANTHER" id="PTHR11908:SF132">
    <property type="entry name" value="ALDEHYDE OXIDASE 1-RELATED"/>
    <property type="match status" value="1"/>
</dbReference>
<comment type="cofactor">
    <cofactor evidence="3">
        <name>Mo-molybdopterin cytosine dinucleotide</name>
        <dbReference type="ChEBI" id="CHEBI:71308"/>
    </cofactor>
</comment>
<dbReference type="AlphaFoldDB" id="A0A4R8WGU2"/>
<dbReference type="InterPro" id="IPR016208">
    <property type="entry name" value="Ald_Oxase/xanthine_DH-like"/>
</dbReference>
<accession>A0A4R8WGU2</accession>
<name>A0A4R8WGU2_9MICO</name>
<dbReference type="SMART" id="SM01008">
    <property type="entry name" value="Ald_Xan_dh_C"/>
    <property type="match status" value="1"/>
</dbReference>
<sequence length="797" mass="85783">MTITEAHAPNPAAGDADRPIGYGRIQRKEDPRFVRGKGHYVDDIVLPGMLHGAILRSPVAHARLVSIDTTRALAHPGVVAVITGQDLLGLKLAWAPTLSADVQAVLVTDKVRFQGQEVAFVIAEDRYAARDALELIDVDYDVLPPVIDARHALDPGAPVIRDDIEGRTDNHIFDWEAGNAAETDAVFASADVIVKQEIVYPRSHPAPMETCGAVADFEPIEGALTLYETSQAPHAHRTLFAIVSGIPEHKIRIVSPDIGGGFGNKVGIYPGYILAVVGSIVTGRPVKWVEDRSENLMSTSFARDYIMQGEIAATKDGKILALRTNVLADHGAFNATAQPSKYPAGFFHIFTGSYDLQAAHCKVTGVYTNKAPGGVAYACSFRVTEAVLLVERMVDMLARKLEMDPAELRLKNLIKPEQFPYKNKTGWEYDSGNYERALRLSMEIAGYDDLRREQKEKRARGELMGIGVSFFTETVGAGPRKHMDIVGLGMADGAELRIHPTGKAVVRISVQSQGQGHETTFAQIVAEEIGIPPEDIDVVHGDTDQTPFGLGTYGSRSTPVSGAAVALVARKVREKAKFIAAAMLETRPEDLEWEKGRWFVKGDPSVGKTMAEIAMGAHGTVALPEGIDGNLDAEVTYDPPNLTFPFGAYICVVDVDPGTGHVKVRRFIAVDDCGTRINPMIIEGQVHGGLTDGVGMALMQFIGFDEAGNNLGGSFMDYLIPTSMEVPNWETGFTVTPSPHHPIGAKGVGESATVGSPPAILNAVVDAISPLGVTHMDMPCTPARVWAAMQGRATPPI</sequence>
<dbReference type="PANTHER" id="PTHR11908">
    <property type="entry name" value="XANTHINE DEHYDROGENASE"/>
    <property type="match status" value="1"/>
</dbReference>
<dbReference type="EMBL" id="SOFM01000007">
    <property type="protein sequence ID" value="TFC07236.1"/>
    <property type="molecule type" value="Genomic_DNA"/>
</dbReference>
<dbReference type="GO" id="GO:0005507">
    <property type="term" value="F:copper ion binding"/>
    <property type="evidence" value="ECO:0007669"/>
    <property type="project" value="InterPro"/>
</dbReference>
<gene>
    <name evidence="6" type="ORF">E3O32_01535</name>
</gene>
<dbReference type="InterPro" id="IPR036856">
    <property type="entry name" value="Ald_Oxase/Xan_DH_a/b_sf"/>
</dbReference>
<dbReference type="RefSeq" id="WP_134506332.1">
    <property type="nucleotide sequence ID" value="NZ_SOFM01000007.1"/>
</dbReference>
<dbReference type="GO" id="GO:0030151">
    <property type="term" value="F:molybdenum ion binding"/>
    <property type="evidence" value="ECO:0007669"/>
    <property type="project" value="InterPro"/>
</dbReference>
<protein>
    <submittedName>
        <fullName evidence="6">Carbon-monoxide dehydrogenase large subunit</fullName>
    </submittedName>
</protein>
<dbReference type="InterPro" id="IPR037165">
    <property type="entry name" value="AldOxase/xan_DH_Mopterin-bd_sf"/>
</dbReference>
<dbReference type="Pfam" id="PF20256">
    <property type="entry name" value="MoCoBD_2"/>
    <property type="match status" value="1"/>
</dbReference>
<evidence type="ECO:0000313" key="6">
    <source>
        <dbReference type="EMBL" id="TFC07236.1"/>
    </source>
</evidence>